<keyword evidence="2" id="KW-1185">Reference proteome</keyword>
<protein>
    <submittedName>
        <fullName evidence="1">Uncharacterized protein</fullName>
    </submittedName>
</protein>
<sequence>MSHVDYISKKCEHDAVLKVLGAWVVHSCWFWLSPEHWRARIHMAAGVPQVLYLLAALASMYCHDDVGALALPGPQKQAQPQWSNPAPPCPTILCQHINIHTTISLKEQLPITNGTSTVNQKTTNPY</sequence>
<name>A0ABV0N447_9TELE</name>
<dbReference type="Proteomes" id="UP001476798">
    <property type="component" value="Unassembled WGS sequence"/>
</dbReference>
<evidence type="ECO:0000313" key="2">
    <source>
        <dbReference type="Proteomes" id="UP001476798"/>
    </source>
</evidence>
<accession>A0ABV0N447</accession>
<gene>
    <name evidence="1" type="ORF">GOODEAATRI_024990</name>
</gene>
<organism evidence="1 2">
    <name type="scientific">Goodea atripinnis</name>
    <dbReference type="NCBI Taxonomy" id="208336"/>
    <lineage>
        <taxon>Eukaryota</taxon>
        <taxon>Metazoa</taxon>
        <taxon>Chordata</taxon>
        <taxon>Craniata</taxon>
        <taxon>Vertebrata</taxon>
        <taxon>Euteleostomi</taxon>
        <taxon>Actinopterygii</taxon>
        <taxon>Neopterygii</taxon>
        <taxon>Teleostei</taxon>
        <taxon>Neoteleostei</taxon>
        <taxon>Acanthomorphata</taxon>
        <taxon>Ovalentaria</taxon>
        <taxon>Atherinomorphae</taxon>
        <taxon>Cyprinodontiformes</taxon>
        <taxon>Goodeidae</taxon>
        <taxon>Goodea</taxon>
    </lineage>
</organism>
<reference evidence="1 2" key="1">
    <citation type="submission" date="2021-06" db="EMBL/GenBank/DDBJ databases">
        <authorList>
            <person name="Palmer J.M."/>
        </authorList>
    </citation>
    <scope>NUCLEOTIDE SEQUENCE [LARGE SCALE GENOMIC DNA]</scope>
    <source>
        <strain evidence="1 2">GA_2019</strain>
        <tissue evidence="1">Muscle</tissue>
    </source>
</reference>
<dbReference type="EMBL" id="JAHRIO010022867">
    <property type="protein sequence ID" value="MEQ2166160.1"/>
    <property type="molecule type" value="Genomic_DNA"/>
</dbReference>
<proteinExistence type="predicted"/>
<evidence type="ECO:0000313" key="1">
    <source>
        <dbReference type="EMBL" id="MEQ2166160.1"/>
    </source>
</evidence>
<comment type="caution">
    <text evidence="1">The sequence shown here is derived from an EMBL/GenBank/DDBJ whole genome shotgun (WGS) entry which is preliminary data.</text>
</comment>